<dbReference type="InterPro" id="IPR009057">
    <property type="entry name" value="Homeodomain-like_sf"/>
</dbReference>
<keyword evidence="2 4" id="KW-0238">DNA-binding</keyword>
<feature type="DNA-binding region" description="H-T-H motif" evidence="4">
    <location>
        <begin position="51"/>
        <end position="70"/>
    </location>
</feature>
<gene>
    <name evidence="6" type="ORF">GCM10009855_16840</name>
</gene>
<evidence type="ECO:0000256" key="3">
    <source>
        <dbReference type="ARBA" id="ARBA00023163"/>
    </source>
</evidence>
<dbReference type="PROSITE" id="PS50977">
    <property type="entry name" value="HTH_TETR_2"/>
    <property type="match status" value="1"/>
</dbReference>
<dbReference type="PANTHER" id="PTHR30055">
    <property type="entry name" value="HTH-TYPE TRANSCRIPTIONAL REGULATOR RUTR"/>
    <property type="match status" value="1"/>
</dbReference>
<dbReference type="InterPro" id="IPR001647">
    <property type="entry name" value="HTH_TetR"/>
</dbReference>
<comment type="caution">
    <text evidence="6">The sequence shown here is derived from an EMBL/GenBank/DDBJ whole genome shotgun (WGS) entry which is preliminary data.</text>
</comment>
<name>A0ABN3HEM2_9ACTN</name>
<evidence type="ECO:0000256" key="1">
    <source>
        <dbReference type="ARBA" id="ARBA00023015"/>
    </source>
</evidence>
<evidence type="ECO:0000259" key="5">
    <source>
        <dbReference type="PROSITE" id="PS50977"/>
    </source>
</evidence>
<feature type="domain" description="HTH tetR-type" evidence="5">
    <location>
        <begin position="28"/>
        <end position="88"/>
    </location>
</feature>
<evidence type="ECO:0000313" key="7">
    <source>
        <dbReference type="Proteomes" id="UP001501170"/>
    </source>
</evidence>
<keyword evidence="3" id="KW-0804">Transcription</keyword>
<dbReference type="PRINTS" id="PR00455">
    <property type="entry name" value="HTHTETR"/>
</dbReference>
<dbReference type="RefSeq" id="WP_346075907.1">
    <property type="nucleotide sequence ID" value="NZ_BAAARB010000007.1"/>
</dbReference>
<keyword evidence="7" id="KW-1185">Reference proteome</keyword>
<dbReference type="Proteomes" id="UP001501170">
    <property type="component" value="Unassembled WGS sequence"/>
</dbReference>
<proteinExistence type="predicted"/>
<dbReference type="InterPro" id="IPR050109">
    <property type="entry name" value="HTH-type_TetR-like_transc_reg"/>
</dbReference>
<dbReference type="SUPFAM" id="SSF46689">
    <property type="entry name" value="Homeodomain-like"/>
    <property type="match status" value="1"/>
</dbReference>
<evidence type="ECO:0000256" key="2">
    <source>
        <dbReference type="ARBA" id="ARBA00023125"/>
    </source>
</evidence>
<accession>A0ABN3HEM2</accession>
<keyword evidence="1" id="KW-0805">Transcription regulation</keyword>
<dbReference type="EMBL" id="BAAARB010000007">
    <property type="protein sequence ID" value="GAA2377978.1"/>
    <property type="molecule type" value="Genomic_DNA"/>
</dbReference>
<sequence>MSVIDDCGRWQVVENETAAGGRRDRNMRQKRDRIFRAATELFAEKGYDAVTTREISERADVAAGTLFRYASSKVELLLMVYNEQFRRSLESGVERSAESDDVVDALLAVVAPILRSAAVRPENAAAYQRELVFGTRSERYRAEGVGLVRQTEAALADVLAAEARRRGVVTSADAVRAAGRSVFAAVHLDVARSAATLDDPESDAPSDPADLRRQLRQIVDGFLADHDERN</sequence>
<evidence type="ECO:0000313" key="6">
    <source>
        <dbReference type="EMBL" id="GAA2377978.1"/>
    </source>
</evidence>
<reference evidence="6 7" key="1">
    <citation type="journal article" date="2019" name="Int. J. Syst. Evol. Microbiol.">
        <title>The Global Catalogue of Microorganisms (GCM) 10K type strain sequencing project: providing services to taxonomists for standard genome sequencing and annotation.</title>
        <authorList>
            <consortium name="The Broad Institute Genomics Platform"/>
            <consortium name="The Broad Institute Genome Sequencing Center for Infectious Disease"/>
            <person name="Wu L."/>
            <person name="Ma J."/>
        </authorList>
    </citation>
    <scope>NUCLEOTIDE SEQUENCE [LARGE SCALE GENOMIC DNA]</scope>
    <source>
        <strain evidence="6 7">JCM 16227</strain>
    </source>
</reference>
<evidence type="ECO:0000256" key="4">
    <source>
        <dbReference type="PROSITE-ProRule" id="PRU00335"/>
    </source>
</evidence>
<protein>
    <recommendedName>
        <fullName evidence="5">HTH tetR-type domain-containing protein</fullName>
    </recommendedName>
</protein>
<dbReference type="PANTHER" id="PTHR30055:SF238">
    <property type="entry name" value="MYCOFACTOCIN BIOSYNTHESIS TRANSCRIPTIONAL REGULATOR MFTR-RELATED"/>
    <property type="match status" value="1"/>
</dbReference>
<dbReference type="Gene3D" id="1.10.357.10">
    <property type="entry name" value="Tetracycline Repressor, domain 2"/>
    <property type="match status" value="1"/>
</dbReference>
<organism evidence="6 7">
    <name type="scientific">Gordonia cholesterolivorans</name>
    <dbReference type="NCBI Taxonomy" id="559625"/>
    <lineage>
        <taxon>Bacteria</taxon>
        <taxon>Bacillati</taxon>
        <taxon>Actinomycetota</taxon>
        <taxon>Actinomycetes</taxon>
        <taxon>Mycobacteriales</taxon>
        <taxon>Gordoniaceae</taxon>
        <taxon>Gordonia</taxon>
    </lineage>
</organism>
<dbReference type="Pfam" id="PF00440">
    <property type="entry name" value="TetR_N"/>
    <property type="match status" value="1"/>
</dbReference>